<dbReference type="EMBL" id="JBBJBU010000001">
    <property type="protein sequence ID" value="KAK7207454.1"/>
    <property type="molecule type" value="Genomic_DNA"/>
</dbReference>
<dbReference type="GeneID" id="90036248"/>
<evidence type="ECO:0000313" key="2">
    <source>
        <dbReference type="EMBL" id="KAK7207454.1"/>
    </source>
</evidence>
<dbReference type="InterPro" id="IPR005301">
    <property type="entry name" value="MOB_kinase_act_fam"/>
</dbReference>
<feature type="region of interest" description="Disordered" evidence="1">
    <location>
        <begin position="1"/>
        <end position="28"/>
    </location>
</feature>
<dbReference type="Proteomes" id="UP001498771">
    <property type="component" value="Unassembled WGS sequence"/>
</dbReference>
<evidence type="ECO:0000313" key="3">
    <source>
        <dbReference type="Proteomes" id="UP001498771"/>
    </source>
</evidence>
<dbReference type="RefSeq" id="XP_064770487.1">
    <property type="nucleotide sequence ID" value="XM_064910736.1"/>
</dbReference>
<proteinExistence type="predicted"/>
<accession>A0ABR1FC80</accession>
<dbReference type="SUPFAM" id="SSF101152">
    <property type="entry name" value="Mob1/phocein"/>
    <property type="match status" value="1"/>
</dbReference>
<evidence type="ECO:0000256" key="1">
    <source>
        <dbReference type="SAM" id="MobiDB-lite"/>
    </source>
</evidence>
<dbReference type="PANTHER" id="PTHR22599">
    <property type="entry name" value="MPS ONE BINDER KINASE ACTIVATOR-LIKE MOB"/>
    <property type="match status" value="1"/>
</dbReference>
<organism evidence="2 3">
    <name type="scientific">Myxozyma melibiosi</name>
    <dbReference type="NCBI Taxonomy" id="54550"/>
    <lineage>
        <taxon>Eukaryota</taxon>
        <taxon>Fungi</taxon>
        <taxon>Dikarya</taxon>
        <taxon>Ascomycota</taxon>
        <taxon>Saccharomycotina</taxon>
        <taxon>Lipomycetes</taxon>
        <taxon>Lipomycetales</taxon>
        <taxon>Lipomycetaceae</taxon>
        <taxon>Myxozyma</taxon>
    </lineage>
</organism>
<keyword evidence="3" id="KW-1185">Reference proteome</keyword>
<dbReference type="Pfam" id="PF03637">
    <property type="entry name" value="Mob1_phocein"/>
    <property type="match status" value="1"/>
</dbReference>
<gene>
    <name evidence="2" type="ORF">BZA70DRAFT_253218</name>
</gene>
<dbReference type="SMART" id="SM01388">
    <property type="entry name" value="Mob1_phocein"/>
    <property type="match status" value="1"/>
</dbReference>
<dbReference type="Gene3D" id="1.20.140.30">
    <property type="entry name" value="MOB kinase activator"/>
    <property type="match status" value="1"/>
</dbReference>
<comment type="caution">
    <text evidence="2">The sequence shown here is derived from an EMBL/GenBank/DDBJ whole genome shotgun (WGS) entry which is preliminary data.</text>
</comment>
<protein>
    <submittedName>
        <fullName evidence="2">Maintenance of ploidy protein mob1</fullName>
    </submittedName>
</protein>
<sequence length="220" mass="25435">MSFLPSLNSRSSKGFKTSQGAPARSGSSNFQLRQYAEATLGSGSLRNAVKLPEGEDLNEWLAVNTVDFYNQINMLYGTVTQFCSPASCPEMKATDEYEYLWQDNEKFKKPTKLSAPDYIEHLMNWVQAYFENPAVFPAKIGVQFPKNFLQIIRTIFKRLYRVYAHIYCEHFEVITRLGLQPHLNTSLKHFVYFAKEFELVEKKDFGPLSELVERMLEESK</sequence>
<dbReference type="InterPro" id="IPR036703">
    <property type="entry name" value="MOB_kinase_act_sf"/>
</dbReference>
<name>A0ABR1FC80_9ASCO</name>
<reference evidence="2 3" key="1">
    <citation type="submission" date="2024-03" db="EMBL/GenBank/DDBJ databases">
        <title>Genome-scale model development and genomic sequencing of the oleaginous clade Lipomyces.</title>
        <authorList>
            <consortium name="Lawrence Berkeley National Laboratory"/>
            <person name="Czajka J.J."/>
            <person name="Han Y."/>
            <person name="Kim J."/>
            <person name="Mondo S.J."/>
            <person name="Hofstad B.A."/>
            <person name="Robles A."/>
            <person name="Haridas S."/>
            <person name="Riley R."/>
            <person name="LaButti K."/>
            <person name="Pangilinan J."/>
            <person name="Andreopoulos W."/>
            <person name="Lipzen A."/>
            <person name="Yan J."/>
            <person name="Wang M."/>
            <person name="Ng V."/>
            <person name="Grigoriev I.V."/>
            <person name="Spatafora J.W."/>
            <person name="Magnuson J.K."/>
            <person name="Baker S.E."/>
            <person name="Pomraning K.R."/>
        </authorList>
    </citation>
    <scope>NUCLEOTIDE SEQUENCE [LARGE SCALE GENOMIC DNA]</scope>
    <source>
        <strain evidence="2 3">Phaff 52-87</strain>
    </source>
</reference>